<reference evidence="6" key="3">
    <citation type="submission" date="2019-12" db="EMBL/GenBank/DDBJ databases">
        <title>Microbes associate with the intestines of laboratory mice.</title>
        <authorList>
            <person name="Navarre W."/>
            <person name="Wong E."/>
        </authorList>
    </citation>
    <scope>NUCLEOTIDE SEQUENCE</scope>
    <source>
        <strain evidence="6">NM79_F5</strain>
    </source>
</reference>
<feature type="transmembrane region" description="Helical" evidence="5">
    <location>
        <begin position="67"/>
        <end position="86"/>
    </location>
</feature>
<proteinExistence type="predicted"/>
<feature type="transmembrane region" description="Helical" evidence="5">
    <location>
        <begin position="166"/>
        <end position="183"/>
    </location>
</feature>
<reference evidence="7 9" key="1">
    <citation type="submission" date="2017-03" db="EMBL/GenBank/DDBJ databases">
        <title>Genome sequence of Clostridium chromiireducens DSM 23318.</title>
        <authorList>
            <person name="Poehlein A."/>
            <person name="Daniel R."/>
        </authorList>
    </citation>
    <scope>NUCLEOTIDE SEQUENCE [LARGE SCALE GENOMIC DNA]</scope>
    <source>
        <strain evidence="7 9">DSM 23318</strain>
    </source>
</reference>
<evidence type="ECO:0000256" key="5">
    <source>
        <dbReference type="SAM" id="Phobius"/>
    </source>
</evidence>
<evidence type="ECO:0000256" key="2">
    <source>
        <dbReference type="ARBA" id="ARBA00022692"/>
    </source>
</evidence>
<protein>
    <submittedName>
        <fullName evidence="7">Manganese efflux pump MntP</fullName>
    </submittedName>
</protein>
<evidence type="ECO:0000256" key="3">
    <source>
        <dbReference type="ARBA" id="ARBA00022989"/>
    </source>
</evidence>
<evidence type="ECO:0000313" key="9">
    <source>
        <dbReference type="Proteomes" id="UP000191056"/>
    </source>
</evidence>
<evidence type="ECO:0000313" key="10">
    <source>
        <dbReference type="Proteomes" id="UP000265930"/>
    </source>
</evidence>
<evidence type="ECO:0000313" key="8">
    <source>
        <dbReference type="EMBL" id="RII35204.1"/>
    </source>
</evidence>
<comment type="caution">
    <text evidence="7">The sequence shown here is derived from an EMBL/GenBank/DDBJ whole genome shotgun (WGS) entry which is preliminary data.</text>
</comment>
<dbReference type="Proteomes" id="UP000656077">
    <property type="component" value="Unassembled WGS sequence"/>
</dbReference>
<dbReference type="RefSeq" id="WP_079441406.1">
    <property type="nucleotide sequence ID" value="NZ_JBLZIA010000003.1"/>
</dbReference>
<dbReference type="PANTHER" id="PTHR35529:SF2">
    <property type="entry name" value="SPORULATION PROTEIN YTAF-RELATED"/>
    <property type="match status" value="1"/>
</dbReference>
<feature type="transmembrane region" description="Helical" evidence="5">
    <location>
        <begin position="6"/>
        <end position="26"/>
    </location>
</feature>
<keyword evidence="1" id="KW-1003">Cell membrane</keyword>
<evidence type="ECO:0000256" key="1">
    <source>
        <dbReference type="ARBA" id="ARBA00022475"/>
    </source>
</evidence>
<dbReference type="EMBL" id="MZGT01000061">
    <property type="protein sequence ID" value="OPJ58721.1"/>
    <property type="molecule type" value="Genomic_DNA"/>
</dbReference>
<reference evidence="8 10" key="2">
    <citation type="submission" date="2018-08" db="EMBL/GenBank/DDBJ databases">
        <title>Genome of Clostridium chromiireducens C1, DSM12136.</title>
        <authorList>
            <person name="Xing M."/>
            <person name="Wei Y."/>
            <person name="Ang E.L."/>
            <person name="Zhao H."/>
            <person name="Zhang Y."/>
        </authorList>
    </citation>
    <scope>NUCLEOTIDE SEQUENCE [LARGE SCALE GENOMIC DNA]</scope>
    <source>
        <strain evidence="8 10">C1</strain>
    </source>
</reference>
<dbReference type="PANTHER" id="PTHR35529">
    <property type="entry name" value="MANGANESE EFFLUX PUMP MNTP-RELATED"/>
    <property type="match status" value="1"/>
</dbReference>
<keyword evidence="3 5" id="KW-1133">Transmembrane helix</keyword>
<keyword evidence="9" id="KW-1185">Reference proteome</keyword>
<dbReference type="EMBL" id="WSRQ01000101">
    <property type="protein sequence ID" value="MVX67181.1"/>
    <property type="molecule type" value="Genomic_DNA"/>
</dbReference>
<dbReference type="STRING" id="225345.CLCHR_37440"/>
<dbReference type="OrthoDB" id="1679205at2"/>
<evidence type="ECO:0000313" key="7">
    <source>
        <dbReference type="EMBL" id="OPJ58721.1"/>
    </source>
</evidence>
<dbReference type="EMBL" id="QXDJ01000002">
    <property type="protein sequence ID" value="RII35204.1"/>
    <property type="molecule type" value="Genomic_DNA"/>
</dbReference>
<dbReference type="Pfam" id="PF02659">
    <property type="entry name" value="Mntp"/>
    <property type="match status" value="1"/>
</dbReference>
<dbReference type="AlphaFoldDB" id="A0A1V4IFF1"/>
<keyword evidence="4 5" id="KW-0472">Membrane</keyword>
<dbReference type="Proteomes" id="UP000191056">
    <property type="component" value="Unassembled WGS sequence"/>
</dbReference>
<dbReference type="Proteomes" id="UP000265930">
    <property type="component" value="Unassembled WGS sequence"/>
</dbReference>
<gene>
    <name evidence="7" type="primary">mntP_3</name>
    <name evidence="7" type="ORF">CLCHR_37440</name>
    <name evidence="8" type="ORF">D2A34_08325</name>
    <name evidence="6" type="ORF">GKZ28_26425</name>
</gene>
<feature type="transmembrane region" description="Helical" evidence="5">
    <location>
        <begin position="38"/>
        <end position="61"/>
    </location>
</feature>
<sequence length="184" mass="20200">MQLIYLFVIAILNSIDNIGVGVAYSVAGIKVNLAKNLIISFLAFLVSFLASLFGQFISNYFNDTECSIISMLLLVVMGIRMIYTSIHSKKSFDLDNTHVRELGYKEALSVGIALALDDISSSVSSALIGYNAFMVSFPYFIISLAIFFSGNFALKFITKLNIGNKPTIFAGILMIIIGISQFFD</sequence>
<keyword evidence="2 5" id="KW-0812">Transmembrane</keyword>
<feature type="transmembrane region" description="Helical" evidence="5">
    <location>
        <begin position="136"/>
        <end position="154"/>
    </location>
</feature>
<name>A0A1V4IFF1_9CLOT</name>
<evidence type="ECO:0000256" key="4">
    <source>
        <dbReference type="ARBA" id="ARBA00023136"/>
    </source>
</evidence>
<organism evidence="7 9">
    <name type="scientific">Clostridium chromiireducens</name>
    <dbReference type="NCBI Taxonomy" id="225345"/>
    <lineage>
        <taxon>Bacteria</taxon>
        <taxon>Bacillati</taxon>
        <taxon>Bacillota</taxon>
        <taxon>Clostridia</taxon>
        <taxon>Eubacteriales</taxon>
        <taxon>Clostridiaceae</taxon>
        <taxon>Clostridium</taxon>
    </lineage>
</organism>
<dbReference type="InterPro" id="IPR003810">
    <property type="entry name" value="Mntp/YtaF"/>
</dbReference>
<accession>A0A1V4IFF1</accession>
<evidence type="ECO:0000313" key="6">
    <source>
        <dbReference type="EMBL" id="MVX67181.1"/>
    </source>
</evidence>